<organism evidence="2 3">
    <name type="scientific">Entomortierella chlamydospora</name>
    <dbReference type="NCBI Taxonomy" id="101097"/>
    <lineage>
        <taxon>Eukaryota</taxon>
        <taxon>Fungi</taxon>
        <taxon>Fungi incertae sedis</taxon>
        <taxon>Mucoromycota</taxon>
        <taxon>Mortierellomycotina</taxon>
        <taxon>Mortierellomycetes</taxon>
        <taxon>Mortierellales</taxon>
        <taxon>Mortierellaceae</taxon>
        <taxon>Entomortierella</taxon>
    </lineage>
</organism>
<feature type="compositionally biased region" description="Low complexity" evidence="1">
    <location>
        <begin position="92"/>
        <end position="103"/>
    </location>
</feature>
<name>A0A9P6MGU8_9FUNG</name>
<feature type="region of interest" description="Disordered" evidence="1">
    <location>
        <begin position="77"/>
        <end position="103"/>
    </location>
</feature>
<dbReference type="EMBL" id="JAAAID010003305">
    <property type="protein sequence ID" value="KAF9998952.1"/>
    <property type="molecule type" value="Genomic_DNA"/>
</dbReference>
<reference evidence="2" key="1">
    <citation type="journal article" date="2020" name="Fungal Divers.">
        <title>Resolving the Mortierellaceae phylogeny through synthesis of multi-gene phylogenetics and phylogenomics.</title>
        <authorList>
            <person name="Vandepol N."/>
            <person name="Liber J."/>
            <person name="Desiro A."/>
            <person name="Na H."/>
            <person name="Kennedy M."/>
            <person name="Barry K."/>
            <person name="Grigoriev I.V."/>
            <person name="Miller A.N."/>
            <person name="O'Donnell K."/>
            <person name="Stajich J.E."/>
            <person name="Bonito G."/>
        </authorList>
    </citation>
    <scope>NUCLEOTIDE SEQUENCE</scope>
    <source>
        <strain evidence="2">NRRL 2769</strain>
    </source>
</reference>
<comment type="caution">
    <text evidence="2">The sequence shown here is derived from an EMBL/GenBank/DDBJ whole genome shotgun (WGS) entry which is preliminary data.</text>
</comment>
<accession>A0A9P6MGU8</accession>
<gene>
    <name evidence="2" type="ORF">BGZ80_006683</name>
</gene>
<evidence type="ECO:0000313" key="2">
    <source>
        <dbReference type="EMBL" id="KAF9998952.1"/>
    </source>
</evidence>
<sequence>MALTRNLIKDVLGLEDLPNSVGWRDAGSGIRYEIPLDTQEAANFQSLSTPQEREAFAKAYYTYTLEYDDEKNLKRVEKGPMWGKNQRRKTNKTATNSSTTATN</sequence>
<keyword evidence="3" id="KW-1185">Reference proteome</keyword>
<protein>
    <submittedName>
        <fullName evidence="2">Uncharacterized protein</fullName>
    </submittedName>
</protein>
<dbReference type="Proteomes" id="UP000703661">
    <property type="component" value="Unassembled WGS sequence"/>
</dbReference>
<dbReference type="AlphaFoldDB" id="A0A9P6MGU8"/>
<evidence type="ECO:0000313" key="3">
    <source>
        <dbReference type="Proteomes" id="UP000703661"/>
    </source>
</evidence>
<evidence type="ECO:0000256" key="1">
    <source>
        <dbReference type="SAM" id="MobiDB-lite"/>
    </source>
</evidence>
<proteinExistence type="predicted"/>
<dbReference type="OrthoDB" id="2428170at2759"/>